<dbReference type="RefSeq" id="WP_262581897.1">
    <property type="nucleotide sequence ID" value="NZ_JAOQJV010000013.1"/>
</dbReference>
<organism evidence="1 2">
    <name type="scientific">Dorea ammoniilytica</name>
    <dbReference type="NCBI Taxonomy" id="2981788"/>
    <lineage>
        <taxon>Bacteria</taxon>
        <taxon>Bacillati</taxon>
        <taxon>Bacillota</taxon>
        <taxon>Clostridia</taxon>
        <taxon>Lachnospirales</taxon>
        <taxon>Lachnospiraceae</taxon>
        <taxon>Dorea</taxon>
    </lineage>
</organism>
<keyword evidence="2" id="KW-1185">Reference proteome</keyword>
<keyword evidence="1" id="KW-0966">Cell projection</keyword>
<dbReference type="EMBL" id="JAOQJV010000013">
    <property type="protein sequence ID" value="MCU6700549.1"/>
    <property type="molecule type" value="Genomic_DNA"/>
</dbReference>
<dbReference type="EC" id="2.1.1.-" evidence="1"/>
<dbReference type="GO" id="GO:0008168">
    <property type="term" value="F:methyltransferase activity"/>
    <property type="evidence" value="ECO:0007669"/>
    <property type="project" value="UniProtKB-KW"/>
</dbReference>
<dbReference type="GO" id="GO:0032259">
    <property type="term" value="P:methylation"/>
    <property type="evidence" value="ECO:0007669"/>
    <property type="project" value="UniProtKB-KW"/>
</dbReference>
<reference evidence="1 2" key="1">
    <citation type="journal article" date="2021" name="ISME Commun">
        <title>Automated analysis of genomic sequences facilitates high-throughput and comprehensive description of bacteria.</title>
        <authorList>
            <person name="Hitch T.C.A."/>
        </authorList>
    </citation>
    <scope>NUCLEOTIDE SEQUENCE [LARGE SCALE GENOMIC DNA]</scope>
    <source>
        <strain evidence="1 2">Sanger_02</strain>
    </source>
</reference>
<proteinExistence type="predicted"/>
<keyword evidence="1" id="KW-0969">Cilium</keyword>
<keyword evidence="1" id="KW-0282">Flagellum</keyword>
<gene>
    <name evidence="1" type="primary">fliB</name>
    <name evidence="1" type="ORF">OCV65_09950</name>
</gene>
<evidence type="ECO:0000313" key="1">
    <source>
        <dbReference type="EMBL" id="MCU6700549.1"/>
    </source>
</evidence>
<sequence length="367" mass="43098">MQYSIPDYYKEFHCIADQCEETCCAGWQIMIDKKSLKKYIHTKSPYRWTLLRGIDFLHGAFRQKEEKRCFFLNENNLCNLYSNLGESALCKTCKNYPRHIEEFEDVREITLSVSCPEAARILLSKTEPVHFLTYEKPGTEEYDNFDPFLYSMLLDCREEMYRILQDRSLSLRTRTVLILGMTHDIQTRIDQENVFDCQNVLTRYQNPGAAKKAASIHFGEAAFSFQHSMLKSLHRLEVLNEHWPDLLLETEAILYMNGTGHYKKACRAFLDNKVLIQLEQILVYFISTYFYGAVYDGEVLAKAQMSAVCTGQIFDLWLARYIENGNVISEEEKIELLYRYSREIEHSDENLKIIEKIMVGHKVPWLQ</sequence>
<keyword evidence="1" id="KW-0489">Methyltransferase</keyword>
<dbReference type="Proteomes" id="UP001207605">
    <property type="component" value="Unassembled WGS sequence"/>
</dbReference>
<protein>
    <submittedName>
        <fullName evidence="1">Flagellin lysine-N-methylase</fullName>
        <ecNumber evidence="1">2.1.1.-</ecNumber>
    </submittedName>
</protein>
<dbReference type="NCBIfam" id="NF038110">
    <property type="entry name" value="Lys_methyl_FliB"/>
    <property type="match status" value="1"/>
</dbReference>
<accession>A0ABT2S7I3</accession>
<evidence type="ECO:0000313" key="2">
    <source>
        <dbReference type="Proteomes" id="UP001207605"/>
    </source>
</evidence>
<name>A0ABT2S7I3_9FIRM</name>
<comment type="caution">
    <text evidence="1">The sequence shown here is derived from an EMBL/GenBank/DDBJ whole genome shotgun (WGS) entry which is preliminary data.</text>
</comment>
<keyword evidence="1" id="KW-0808">Transferase</keyword>